<sequence length="147" mass="16086">MKLNLLHYLPTLSDNLSPRSLSQPTYWNCTAHAPLAPGLTGLQTIQAVFTALYGTEPLTLQAEEARVATCGGLLFGLWNGHPHSVTEKPNFRDWVAEQDPGSKGTECLGDADDEDSLADDLKLSYMFGFGQDSWVTGGLTEIRRCEN</sequence>
<protein>
    <submittedName>
        <fullName evidence="1">Uncharacterized protein</fullName>
    </submittedName>
</protein>
<dbReference type="Proteomes" id="UP000805649">
    <property type="component" value="Unassembled WGS sequence"/>
</dbReference>
<dbReference type="EMBL" id="VUJX02000003">
    <property type="protein sequence ID" value="KAL0939667.1"/>
    <property type="molecule type" value="Genomic_DNA"/>
</dbReference>
<comment type="caution">
    <text evidence="1">The sequence shown here is derived from an EMBL/GenBank/DDBJ whole genome shotgun (WGS) entry which is preliminary data.</text>
</comment>
<reference evidence="1 2" key="1">
    <citation type="journal article" date="2020" name="Phytopathology">
        <title>Genome Sequence Resources of Colletotrichum truncatum, C. plurivorum, C. musicola, and C. sojae: Four Species Pathogenic to Soybean (Glycine max).</title>
        <authorList>
            <person name="Rogerio F."/>
            <person name="Boufleur T.R."/>
            <person name="Ciampi-Guillardi M."/>
            <person name="Sukno S.A."/>
            <person name="Thon M.R."/>
            <person name="Massola Junior N.S."/>
            <person name="Baroncelli R."/>
        </authorList>
    </citation>
    <scope>NUCLEOTIDE SEQUENCE [LARGE SCALE GENOMIC DNA]</scope>
    <source>
        <strain evidence="1 2">CMES1059</strain>
    </source>
</reference>
<organism evidence="1 2">
    <name type="scientific">Colletotrichum truncatum</name>
    <name type="common">Anthracnose fungus</name>
    <name type="synonym">Colletotrichum capsici</name>
    <dbReference type="NCBI Taxonomy" id="5467"/>
    <lineage>
        <taxon>Eukaryota</taxon>
        <taxon>Fungi</taxon>
        <taxon>Dikarya</taxon>
        <taxon>Ascomycota</taxon>
        <taxon>Pezizomycotina</taxon>
        <taxon>Sordariomycetes</taxon>
        <taxon>Hypocreomycetidae</taxon>
        <taxon>Glomerellales</taxon>
        <taxon>Glomerellaceae</taxon>
        <taxon>Colletotrichum</taxon>
        <taxon>Colletotrichum truncatum species complex</taxon>
    </lineage>
</organism>
<proteinExistence type="predicted"/>
<gene>
    <name evidence="1" type="ORF">CTRU02_206277</name>
</gene>
<evidence type="ECO:0000313" key="2">
    <source>
        <dbReference type="Proteomes" id="UP000805649"/>
    </source>
</evidence>
<accession>A0ACC3Z6D1</accession>
<name>A0ACC3Z6D1_COLTU</name>
<evidence type="ECO:0000313" key="1">
    <source>
        <dbReference type="EMBL" id="KAL0939667.1"/>
    </source>
</evidence>
<keyword evidence="2" id="KW-1185">Reference proteome</keyword>